<keyword evidence="9" id="KW-1185">Reference proteome</keyword>
<dbReference type="RefSeq" id="WP_072967821.1">
    <property type="nucleotide sequence ID" value="NZ_FRAJ01000015.1"/>
</dbReference>
<evidence type="ECO:0000256" key="4">
    <source>
        <dbReference type="ARBA" id="ARBA00022723"/>
    </source>
</evidence>
<dbReference type="PANTHER" id="PTHR43583">
    <property type="entry name" value="2-IMINOACETATE SYNTHASE"/>
    <property type="match status" value="1"/>
</dbReference>
<dbReference type="SUPFAM" id="SSF102114">
    <property type="entry name" value="Radical SAM enzymes"/>
    <property type="match status" value="1"/>
</dbReference>
<evidence type="ECO:0000256" key="6">
    <source>
        <dbReference type="ARBA" id="ARBA00023014"/>
    </source>
</evidence>
<evidence type="ECO:0000313" key="8">
    <source>
        <dbReference type="EMBL" id="SHK34288.1"/>
    </source>
</evidence>
<dbReference type="SFLD" id="SFLDF00301">
    <property type="entry name" value="2-iminoacetate_synthase_(ThiH)"/>
    <property type="match status" value="1"/>
</dbReference>
<dbReference type="AlphaFoldDB" id="A0A1M6RPM3"/>
<keyword evidence="6" id="KW-0411">Iron-sulfur</keyword>
<feature type="domain" description="Radical SAM core" evidence="7">
    <location>
        <begin position="67"/>
        <end position="299"/>
    </location>
</feature>
<reference evidence="8 9" key="1">
    <citation type="submission" date="2016-11" db="EMBL/GenBank/DDBJ databases">
        <authorList>
            <person name="Jaros S."/>
            <person name="Januszkiewicz K."/>
            <person name="Wedrychowicz H."/>
        </authorList>
    </citation>
    <scope>NUCLEOTIDE SEQUENCE [LARGE SCALE GENOMIC DNA]</scope>
    <source>
        <strain evidence="8 9">DSM 14501</strain>
    </source>
</reference>
<dbReference type="InterPro" id="IPR058240">
    <property type="entry name" value="rSAM_sf"/>
</dbReference>
<dbReference type="InterPro" id="IPR034428">
    <property type="entry name" value="ThiH/NoCL/HydG-like"/>
</dbReference>
<dbReference type="SFLD" id="SFLDG01081">
    <property type="entry name" value="cleavage_of_the_Ca-Cb_bond_in"/>
    <property type="match status" value="1"/>
</dbReference>
<dbReference type="NCBIfam" id="TIGR02351">
    <property type="entry name" value="thiH"/>
    <property type="match status" value="1"/>
</dbReference>
<dbReference type="Proteomes" id="UP000184082">
    <property type="component" value="Unassembled WGS sequence"/>
</dbReference>
<accession>A0A1M6RPM3</accession>
<evidence type="ECO:0000256" key="5">
    <source>
        <dbReference type="ARBA" id="ARBA00023004"/>
    </source>
</evidence>
<dbReference type="PANTHER" id="PTHR43583:SF1">
    <property type="entry name" value="2-IMINOACETATE SYNTHASE"/>
    <property type="match status" value="1"/>
</dbReference>
<evidence type="ECO:0000313" key="9">
    <source>
        <dbReference type="Proteomes" id="UP000184082"/>
    </source>
</evidence>
<dbReference type="EMBL" id="FRAJ01000015">
    <property type="protein sequence ID" value="SHK34288.1"/>
    <property type="molecule type" value="Genomic_DNA"/>
</dbReference>
<keyword evidence="5" id="KW-0408">Iron</keyword>
<name>A0A1M6RPM3_9FIRM</name>
<evidence type="ECO:0000256" key="2">
    <source>
        <dbReference type="ARBA" id="ARBA00022485"/>
    </source>
</evidence>
<dbReference type="Pfam" id="PF06968">
    <property type="entry name" value="BATS"/>
    <property type="match status" value="1"/>
</dbReference>
<dbReference type="InterPro" id="IPR010722">
    <property type="entry name" value="BATS_dom"/>
</dbReference>
<protein>
    <submittedName>
        <fullName evidence="8">Tyrosine lyase ThiH</fullName>
    </submittedName>
</protein>
<keyword evidence="4" id="KW-0479">Metal-binding</keyword>
<dbReference type="GO" id="GO:0051539">
    <property type="term" value="F:4 iron, 4 sulfur cluster binding"/>
    <property type="evidence" value="ECO:0007669"/>
    <property type="project" value="UniProtKB-KW"/>
</dbReference>
<keyword evidence="2" id="KW-0004">4Fe-4S</keyword>
<comment type="cofactor">
    <cofactor evidence="1">
        <name>[4Fe-4S] cluster</name>
        <dbReference type="ChEBI" id="CHEBI:49883"/>
    </cofactor>
</comment>
<keyword evidence="3" id="KW-0949">S-adenosyl-L-methionine</keyword>
<dbReference type="SMART" id="SM00876">
    <property type="entry name" value="BATS"/>
    <property type="match status" value="1"/>
</dbReference>
<dbReference type="Pfam" id="PF04055">
    <property type="entry name" value="Radical_SAM"/>
    <property type="match status" value="1"/>
</dbReference>
<dbReference type="GO" id="GO:0005506">
    <property type="term" value="F:iron ion binding"/>
    <property type="evidence" value="ECO:0007669"/>
    <property type="project" value="InterPro"/>
</dbReference>
<dbReference type="CDD" id="cd01335">
    <property type="entry name" value="Radical_SAM"/>
    <property type="match status" value="1"/>
</dbReference>
<dbReference type="Gene3D" id="3.20.20.70">
    <property type="entry name" value="Aldolase class I"/>
    <property type="match status" value="1"/>
</dbReference>
<dbReference type="GO" id="GO:0016829">
    <property type="term" value="F:lyase activity"/>
    <property type="evidence" value="ECO:0007669"/>
    <property type="project" value="UniProtKB-KW"/>
</dbReference>
<dbReference type="GO" id="GO:0009228">
    <property type="term" value="P:thiamine biosynthetic process"/>
    <property type="evidence" value="ECO:0007669"/>
    <property type="project" value="InterPro"/>
</dbReference>
<dbReference type="SFLD" id="SFLDG01060">
    <property type="entry name" value="BATS_domain_containing"/>
    <property type="match status" value="1"/>
</dbReference>
<gene>
    <name evidence="8" type="ORF">SAMN02745883_01838</name>
</gene>
<keyword evidence="8" id="KW-0456">Lyase</keyword>
<evidence type="ECO:0000259" key="7">
    <source>
        <dbReference type="PROSITE" id="PS51918"/>
    </source>
</evidence>
<dbReference type="InterPro" id="IPR007197">
    <property type="entry name" value="rSAM"/>
</dbReference>
<dbReference type="InterPro" id="IPR013785">
    <property type="entry name" value="Aldolase_TIM"/>
</dbReference>
<dbReference type="STRING" id="1121266.SAMN02745883_01838"/>
<evidence type="ECO:0000256" key="3">
    <source>
        <dbReference type="ARBA" id="ARBA00022691"/>
    </source>
</evidence>
<evidence type="ECO:0000256" key="1">
    <source>
        <dbReference type="ARBA" id="ARBA00001966"/>
    </source>
</evidence>
<proteinExistence type="predicted"/>
<dbReference type="SFLD" id="SFLDS00029">
    <property type="entry name" value="Radical_SAM"/>
    <property type="match status" value="1"/>
</dbReference>
<dbReference type="PROSITE" id="PS51918">
    <property type="entry name" value="RADICAL_SAM"/>
    <property type="match status" value="1"/>
</dbReference>
<organism evidence="8 9">
    <name type="scientific">Caminicella sporogenes DSM 14501</name>
    <dbReference type="NCBI Taxonomy" id="1121266"/>
    <lineage>
        <taxon>Bacteria</taxon>
        <taxon>Bacillati</taxon>
        <taxon>Bacillota</taxon>
        <taxon>Clostridia</taxon>
        <taxon>Peptostreptococcales</taxon>
        <taxon>Caminicellaceae</taxon>
        <taxon>Caminicella</taxon>
    </lineage>
</organism>
<sequence>MSFYYEYIKYNNFDFENFFKHVTDSDILKIIDKDKLDKYDFLTLLSPTAQKFIEKIAQKSHKLTIQHFGKTILLYTPMYLANFCVNKCSYCGFNVSNKITRKKLSTEEIETEAKAISSTGLRHILILTGESRTHTPPSYIINAVNILKKYFDSISIEIYPLTEKEYKEVIDNGVDGLTIYQEVYDENIYDKVHVSGPKKNYRFRLDAPERACKSKIRNVNIGALLGLNDWRKEAFFTGLHAKYLYDKYSDVEISISLPRIRPHIGNFNDIYEVDDKSLVQILLAFRLFIPRIGINISTREPQNLRDNLIPLGVTKMSAGVSTKVGGHSSTDKTESQFDISDKRSVKEMMNVISARGYQPVLKDWIHF</sequence>
<dbReference type="InterPro" id="IPR012726">
    <property type="entry name" value="ThiH"/>
</dbReference>